<dbReference type="EMBL" id="MJFZ01000245">
    <property type="protein sequence ID" value="RAW33219.1"/>
    <property type="molecule type" value="Genomic_DNA"/>
</dbReference>
<accession>A0A329S9C9</accession>
<evidence type="ECO:0000313" key="2">
    <source>
        <dbReference type="EMBL" id="RAW33219.1"/>
    </source>
</evidence>
<reference evidence="2 3" key="1">
    <citation type="submission" date="2018-01" db="EMBL/GenBank/DDBJ databases">
        <title>Draft genome of the strawberry crown rot pathogen Phytophthora cactorum.</title>
        <authorList>
            <person name="Armitage A.D."/>
            <person name="Lysoe E."/>
            <person name="Nellist C.F."/>
            <person name="Harrison R.J."/>
            <person name="Brurberg M.B."/>
        </authorList>
    </citation>
    <scope>NUCLEOTIDE SEQUENCE [LARGE SCALE GENOMIC DNA]</scope>
    <source>
        <strain evidence="2 3">10300</strain>
    </source>
</reference>
<dbReference type="Proteomes" id="UP000251314">
    <property type="component" value="Unassembled WGS sequence"/>
</dbReference>
<name>A0A329S9C9_9STRA</name>
<feature type="region of interest" description="Disordered" evidence="1">
    <location>
        <begin position="21"/>
        <end position="78"/>
    </location>
</feature>
<feature type="compositionally biased region" description="Basic residues" evidence="1">
    <location>
        <begin position="27"/>
        <end position="41"/>
    </location>
</feature>
<evidence type="ECO:0000256" key="1">
    <source>
        <dbReference type="SAM" id="MobiDB-lite"/>
    </source>
</evidence>
<dbReference type="VEuPathDB" id="FungiDB:PC110_g10461"/>
<dbReference type="AlphaFoldDB" id="A0A329S9C9"/>
<sequence length="278" mass="30749">MGSPDRMALISNTLRSFQKLRSSPHLLPRRTGARVAKKHKQPPLPRNDERSDEEYVEAGDGASSDASEHVEATQPSVPPKQAALAIVPSILGKTFESSAAFFAFWEQFEWQNFVVYHTRDCQMAHGKRTNRPDLQVPPHFGYAFRKYACTLGCQQKSRSTGKMGQAYGALSRLQGNVLSSCHAIRTIYTALKQCKDMLNESVLAMLDAFGQTNTETKQITSYVADSIGLQVSTPQVRNLMNAQLGHGSAEERLKVVMLEFAADETNKSAVLQANGTKR</sequence>
<evidence type="ECO:0000313" key="3">
    <source>
        <dbReference type="Proteomes" id="UP000251314"/>
    </source>
</evidence>
<keyword evidence="3" id="KW-1185">Reference proteome</keyword>
<dbReference type="OrthoDB" id="129371at2759"/>
<organism evidence="2 3">
    <name type="scientific">Phytophthora cactorum</name>
    <dbReference type="NCBI Taxonomy" id="29920"/>
    <lineage>
        <taxon>Eukaryota</taxon>
        <taxon>Sar</taxon>
        <taxon>Stramenopiles</taxon>
        <taxon>Oomycota</taxon>
        <taxon>Peronosporomycetes</taxon>
        <taxon>Peronosporales</taxon>
        <taxon>Peronosporaceae</taxon>
        <taxon>Phytophthora</taxon>
    </lineage>
</organism>
<gene>
    <name evidence="2" type="ORF">PC110_g10461</name>
</gene>
<protein>
    <submittedName>
        <fullName evidence="2">Uncharacterized protein</fullName>
    </submittedName>
</protein>
<comment type="caution">
    <text evidence="2">The sequence shown here is derived from an EMBL/GenBank/DDBJ whole genome shotgun (WGS) entry which is preliminary data.</text>
</comment>
<dbReference type="STRING" id="29920.A0A329S9C9"/>
<proteinExistence type="predicted"/>